<dbReference type="AlphaFoldDB" id="A0A2P2N7C7"/>
<reference evidence="1" key="1">
    <citation type="submission" date="2018-02" db="EMBL/GenBank/DDBJ databases">
        <title>Rhizophora mucronata_Transcriptome.</title>
        <authorList>
            <person name="Meera S.P."/>
            <person name="Sreeshan A."/>
            <person name="Augustine A."/>
        </authorList>
    </citation>
    <scope>NUCLEOTIDE SEQUENCE</scope>
    <source>
        <tissue evidence="1">Leaf</tissue>
    </source>
</reference>
<sequence length="42" mass="4784">MIFCTVEGGLHFIYSCCNCNKLNSLHETIQEASQSFNCITHF</sequence>
<protein>
    <submittedName>
        <fullName evidence="1">Uncharacterized protein</fullName>
    </submittedName>
</protein>
<evidence type="ECO:0000313" key="1">
    <source>
        <dbReference type="EMBL" id="MBX38340.1"/>
    </source>
</evidence>
<accession>A0A2P2N7C7</accession>
<name>A0A2P2N7C7_RHIMU</name>
<dbReference type="EMBL" id="GGEC01057856">
    <property type="protein sequence ID" value="MBX38340.1"/>
    <property type="molecule type" value="Transcribed_RNA"/>
</dbReference>
<organism evidence="1">
    <name type="scientific">Rhizophora mucronata</name>
    <name type="common">Asiatic mangrove</name>
    <dbReference type="NCBI Taxonomy" id="61149"/>
    <lineage>
        <taxon>Eukaryota</taxon>
        <taxon>Viridiplantae</taxon>
        <taxon>Streptophyta</taxon>
        <taxon>Embryophyta</taxon>
        <taxon>Tracheophyta</taxon>
        <taxon>Spermatophyta</taxon>
        <taxon>Magnoliopsida</taxon>
        <taxon>eudicotyledons</taxon>
        <taxon>Gunneridae</taxon>
        <taxon>Pentapetalae</taxon>
        <taxon>rosids</taxon>
        <taxon>fabids</taxon>
        <taxon>Malpighiales</taxon>
        <taxon>Rhizophoraceae</taxon>
        <taxon>Rhizophora</taxon>
    </lineage>
</organism>
<proteinExistence type="predicted"/>